<gene>
    <name evidence="3" type="ORF">WA026_003190</name>
</gene>
<accession>A0AAW1TNV4</accession>
<comment type="caution">
    <text evidence="3">The sequence shown here is derived from an EMBL/GenBank/DDBJ whole genome shotgun (WGS) entry which is preliminary data.</text>
</comment>
<dbReference type="Proteomes" id="UP001431783">
    <property type="component" value="Unassembled WGS sequence"/>
</dbReference>
<evidence type="ECO:0000313" key="3">
    <source>
        <dbReference type="EMBL" id="KAK9869435.1"/>
    </source>
</evidence>
<evidence type="ECO:0000256" key="2">
    <source>
        <dbReference type="SAM" id="MobiDB-lite"/>
    </source>
</evidence>
<organism evidence="3 4">
    <name type="scientific">Henosepilachna vigintioctopunctata</name>
    <dbReference type="NCBI Taxonomy" id="420089"/>
    <lineage>
        <taxon>Eukaryota</taxon>
        <taxon>Metazoa</taxon>
        <taxon>Ecdysozoa</taxon>
        <taxon>Arthropoda</taxon>
        <taxon>Hexapoda</taxon>
        <taxon>Insecta</taxon>
        <taxon>Pterygota</taxon>
        <taxon>Neoptera</taxon>
        <taxon>Endopterygota</taxon>
        <taxon>Coleoptera</taxon>
        <taxon>Polyphaga</taxon>
        <taxon>Cucujiformia</taxon>
        <taxon>Coccinelloidea</taxon>
        <taxon>Coccinellidae</taxon>
        <taxon>Epilachninae</taxon>
        <taxon>Epilachnini</taxon>
        <taxon>Henosepilachna</taxon>
    </lineage>
</organism>
<dbReference type="Gene3D" id="3.30.1540.10">
    <property type="entry name" value="formyl-coa transferase, domain 3"/>
    <property type="match status" value="1"/>
</dbReference>
<dbReference type="InterPro" id="IPR050509">
    <property type="entry name" value="CoA-transferase_III"/>
</dbReference>
<evidence type="ECO:0000313" key="4">
    <source>
        <dbReference type="Proteomes" id="UP001431783"/>
    </source>
</evidence>
<dbReference type="EMBL" id="JARQZJ010000001">
    <property type="protein sequence ID" value="KAK9869435.1"/>
    <property type="molecule type" value="Genomic_DNA"/>
</dbReference>
<dbReference type="Pfam" id="PF02515">
    <property type="entry name" value="CoA_transf_3"/>
    <property type="match status" value="1"/>
</dbReference>
<dbReference type="InterPro" id="IPR003673">
    <property type="entry name" value="CoA-Trfase_fam_III"/>
</dbReference>
<dbReference type="Gene3D" id="3.40.50.10540">
    <property type="entry name" value="Crotonobetainyl-coa:carnitine coa-transferase, domain 1"/>
    <property type="match status" value="1"/>
</dbReference>
<comment type="similarity">
    <text evidence="1">Belongs to the CoA-transferase III family.</text>
</comment>
<keyword evidence="4" id="KW-1185">Reference proteome</keyword>
<dbReference type="AlphaFoldDB" id="A0AAW1TNV4"/>
<dbReference type="InterPro" id="IPR023606">
    <property type="entry name" value="CoA-Trfase_III_dom_1_sf"/>
</dbReference>
<evidence type="ECO:0000256" key="1">
    <source>
        <dbReference type="ARBA" id="ARBA00008383"/>
    </source>
</evidence>
<name>A0AAW1TNV4_9CUCU</name>
<dbReference type="GO" id="GO:0005739">
    <property type="term" value="C:mitochondrion"/>
    <property type="evidence" value="ECO:0007669"/>
    <property type="project" value="TreeGrafter"/>
</dbReference>
<evidence type="ECO:0008006" key="5">
    <source>
        <dbReference type="Google" id="ProtNLM"/>
    </source>
</evidence>
<dbReference type="GO" id="GO:0008206">
    <property type="term" value="P:bile acid metabolic process"/>
    <property type="evidence" value="ECO:0007669"/>
    <property type="project" value="TreeGrafter"/>
</dbReference>
<dbReference type="PANTHER" id="PTHR48228">
    <property type="entry name" value="SUCCINYL-COA--D-CITRAMALATE COA-TRANSFERASE"/>
    <property type="match status" value="1"/>
</dbReference>
<dbReference type="SUPFAM" id="SSF89796">
    <property type="entry name" value="CoA-transferase family III (CaiB/BaiF)"/>
    <property type="match status" value="1"/>
</dbReference>
<reference evidence="3 4" key="1">
    <citation type="submission" date="2023-03" db="EMBL/GenBank/DDBJ databases">
        <title>Genome insight into feeding habits of ladybird beetles.</title>
        <authorList>
            <person name="Li H.-S."/>
            <person name="Huang Y.-H."/>
            <person name="Pang H."/>
        </authorList>
    </citation>
    <scope>NUCLEOTIDE SEQUENCE [LARGE SCALE GENOMIC DNA]</scope>
    <source>
        <strain evidence="3">SYSU_2023b</strain>
        <tissue evidence="3">Whole body</tissue>
    </source>
</reference>
<dbReference type="GO" id="GO:0008111">
    <property type="term" value="F:alpha-methylacyl-CoA racemase activity"/>
    <property type="evidence" value="ECO:0007669"/>
    <property type="project" value="TreeGrafter"/>
</dbReference>
<protein>
    <recommendedName>
        <fullName evidence="5">Alpha-methylacyl-CoA racemase</fullName>
    </recommendedName>
</protein>
<dbReference type="InterPro" id="IPR044855">
    <property type="entry name" value="CoA-Trfase_III_dom3_sf"/>
</dbReference>
<sequence length="377" mass="41616">MALKGLKVLEIAGLVPAPFCGKILSDFGASILRVDKIGFNTEFDCLSDGKQSIALNMKSPQGVEILRKICQSSDILIEPFRKGVMEALGLGPDILMNDNPRLIYARLSGYGQSGAYSSKAGHDINFIALSGLLSTLGRKNQKPTFPINLIADFGGGGLMCALGILLALFEREKSGLGQVVDNSMVNGSAYLGSWLYTSRHLPIWGKERGDNMLDSGSHFYDVYETKDGKFISVGSVEFQFYEALLQGLGLTHDDAPQIDTTGEVKKLFTQKFKEKTLDEWLAIFSTLDACVAPVLSLDEAPLHPHNVDQNTFFQHDGRFYPTPAPKLSRTPGIQDKRQQPHRGQHTKIILKELDYSDELISQLEEMGVIELYRPSKL</sequence>
<feature type="region of interest" description="Disordered" evidence="2">
    <location>
        <begin position="324"/>
        <end position="344"/>
    </location>
</feature>
<dbReference type="PANTHER" id="PTHR48228:SF5">
    <property type="entry name" value="ALPHA-METHYLACYL-COA RACEMASE"/>
    <property type="match status" value="1"/>
</dbReference>
<proteinExistence type="inferred from homology"/>